<feature type="domain" description="Maltose/galactoside acetyltransferase" evidence="6">
    <location>
        <begin position="24"/>
        <end position="78"/>
    </location>
</feature>
<evidence type="ECO:0000256" key="4">
    <source>
        <dbReference type="ARBA" id="ARBA00023315"/>
    </source>
</evidence>
<dbReference type="GO" id="GO:0008870">
    <property type="term" value="F:galactoside O-acetyltransferase activity"/>
    <property type="evidence" value="ECO:0007669"/>
    <property type="project" value="TreeGrafter"/>
</dbReference>
<keyword evidence="2 5" id="KW-0808">Transferase</keyword>
<comment type="similarity">
    <text evidence="1 5">Belongs to the transferase hexapeptide repeat family.</text>
</comment>
<dbReference type="PROSITE" id="PS00101">
    <property type="entry name" value="HEXAPEP_TRANSFERASES"/>
    <property type="match status" value="1"/>
</dbReference>
<reference evidence="7 8" key="1">
    <citation type="submission" date="2017-07" db="EMBL/GenBank/DDBJ databases">
        <title>Bifidobacterium novel species.</title>
        <authorList>
            <person name="Lugli G.A."/>
            <person name="Milani C."/>
            <person name="Duranti S."/>
            <person name="Mangifesta M."/>
        </authorList>
    </citation>
    <scope>NUCLEOTIDE SEQUENCE [LARGE SCALE GENOMIC DNA]</scope>
    <source>
        <strain evidence="7 8">77</strain>
    </source>
</reference>
<dbReference type="CDD" id="cd03357">
    <property type="entry name" value="LbH_MAT_GAT"/>
    <property type="match status" value="1"/>
</dbReference>
<evidence type="ECO:0000256" key="3">
    <source>
        <dbReference type="ARBA" id="ARBA00022737"/>
    </source>
</evidence>
<name>A0A2N5IWG7_9BIFI</name>
<sequence>MTKDAQGNNYDVTADLTPEGRVEWERMVGGEVYEDSHPEIERKRAEAKRLFVAYNRTDYEDVAKRREIMEQLFASVGEDVFIEPNFRCEMGRNITIGSHAYINFDCVMLDNAPITIGDYVWIAPMVGLFATNHALDFEERKAGACQAKPIRIEDGVWLGGHVTVLGGVTIGRGSVIGAGSVVTKDLPAGVVAVGNPARVLRPITEADGTGFRERIAARDAAR</sequence>
<protein>
    <recommendedName>
        <fullName evidence="5">Acetyltransferase</fullName>
        <ecNumber evidence="5">2.3.1.-</ecNumber>
    </recommendedName>
</protein>
<accession>A0A2N5IWG7</accession>
<evidence type="ECO:0000256" key="1">
    <source>
        <dbReference type="ARBA" id="ARBA00007274"/>
    </source>
</evidence>
<proteinExistence type="inferred from homology"/>
<evidence type="ECO:0000313" key="8">
    <source>
        <dbReference type="Proteomes" id="UP000235034"/>
    </source>
</evidence>
<comment type="caution">
    <text evidence="7">The sequence shown here is derived from an EMBL/GenBank/DDBJ whole genome shotgun (WGS) entry which is preliminary data.</text>
</comment>
<keyword evidence="4 5" id="KW-0012">Acyltransferase</keyword>
<dbReference type="InterPro" id="IPR039369">
    <property type="entry name" value="LacA-like"/>
</dbReference>
<dbReference type="RefSeq" id="WP_207764575.1">
    <property type="nucleotide sequence ID" value="NZ_NMWT01000028.1"/>
</dbReference>
<dbReference type="SMART" id="SM01266">
    <property type="entry name" value="Mac"/>
    <property type="match status" value="1"/>
</dbReference>
<dbReference type="PANTHER" id="PTHR43017">
    <property type="entry name" value="GALACTOSIDE O-ACETYLTRANSFERASE"/>
    <property type="match status" value="1"/>
</dbReference>
<keyword evidence="3" id="KW-0677">Repeat</keyword>
<dbReference type="InterPro" id="IPR011004">
    <property type="entry name" value="Trimer_LpxA-like_sf"/>
</dbReference>
<dbReference type="EC" id="2.3.1.-" evidence="5"/>
<evidence type="ECO:0000256" key="2">
    <source>
        <dbReference type="ARBA" id="ARBA00022679"/>
    </source>
</evidence>
<dbReference type="Pfam" id="PF00132">
    <property type="entry name" value="Hexapep"/>
    <property type="match status" value="1"/>
</dbReference>
<dbReference type="InterPro" id="IPR024688">
    <property type="entry name" value="Mac_dom"/>
</dbReference>
<dbReference type="FunFam" id="2.160.10.10:FF:000025">
    <property type="entry name" value="Hexapeptide-repeat containing-acetyltransferase"/>
    <property type="match status" value="1"/>
</dbReference>
<dbReference type="Gene3D" id="2.160.10.10">
    <property type="entry name" value="Hexapeptide repeat proteins"/>
    <property type="match status" value="1"/>
</dbReference>
<dbReference type="PANTHER" id="PTHR43017:SF1">
    <property type="entry name" value="ACETYLTRANSFERASE YJL218W-RELATED"/>
    <property type="match status" value="1"/>
</dbReference>
<gene>
    <name evidence="7" type="ORF">Uis4E_1879</name>
</gene>
<dbReference type="InterPro" id="IPR018357">
    <property type="entry name" value="Hexapep_transf_CS"/>
</dbReference>
<dbReference type="Pfam" id="PF12464">
    <property type="entry name" value="Mac"/>
    <property type="match status" value="1"/>
</dbReference>
<evidence type="ECO:0000259" key="6">
    <source>
        <dbReference type="SMART" id="SM01266"/>
    </source>
</evidence>
<dbReference type="SUPFAM" id="SSF51161">
    <property type="entry name" value="Trimeric LpxA-like enzymes"/>
    <property type="match status" value="1"/>
</dbReference>
<dbReference type="AlphaFoldDB" id="A0A2N5IWG7"/>
<dbReference type="InterPro" id="IPR001451">
    <property type="entry name" value="Hexapep"/>
</dbReference>
<dbReference type="EMBL" id="NMWT01000028">
    <property type="protein sequence ID" value="PLS26304.1"/>
    <property type="molecule type" value="Genomic_DNA"/>
</dbReference>
<evidence type="ECO:0000313" key="7">
    <source>
        <dbReference type="EMBL" id="PLS26304.1"/>
    </source>
</evidence>
<organism evidence="7 8">
    <name type="scientific">Bifidobacterium parmae</name>
    <dbReference type="NCBI Taxonomy" id="361854"/>
    <lineage>
        <taxon>Bacteria</taxon>
        <taxon>Bacillati</taxon>
        <taxon>Actinomycetota</taxon>
        <taxon>Actinomycetes</taxon>
        <taxon>Bifidobacteriales</taxon>
        <taxon>Bifidobacteriaceae</taxon>
        <taxon>Bifidobacterium</taxon>
    </lineage>
</organism>
<evidence type="ECO:0000256" key="5">
    <source>
        <dbReference type="RuleBase" id="RU367021"/>
    </source>
</evidence>
<keyword evidence="8" id="KW-1185">Reference proteome</keyword>
<dbReference type="Proteomes" id="UP000235034">
    <property type="component" value="Unassembled WGS sequence"/>
</dbReference>